<dbReference type="PROSITE" id="PS50206">
    <property type="entry name" value="RHODANESE_3"/>
    <property type="match status" value="1"/>
</dbReference>
<dbReference type="InterPro" id="IPR036873">
    <property type="entry name" value="Rhodanese-like_dom_sf"/>
</dbReference>
<dbReference type="InterPro" id="IPR001763">
    <property type="entry name" value="Rhodanese-like_dom"/>
</dbReference>
<dbReference type="OrthoDB" id="566238at2759"/>
<evidence type="ECO:0000259" key="1">
    <source>
        <dbReference type="PROSITE" id="PS50206"/>
    </source>
</evidence>
<dbReference type="InterPro" id="IPR050229">
    <property type="entry name" value="GlpE_sulfurtransferase"/>
</dbReference>
<protein>
    <recommendedName>
        <fullName evidence="1">Rhodanese domain-containing protein</fullName>
    </recommendedName>
</protein>
<dbReference type="EMBL" id="CAJNNV010029759">
    <property type="protein sequence ID" value="CAE8629977.1"/>
    <property type="molecule type" value="Genomic_DNA"/>
</dbReference>
<dbReference type="CDD" id="cd00158">
    <property type="entry name" value="RHOD"/>
    <property type="match status" value="1"/>
</dbReference>
<proteinExistence type="predicted"/>
<gene>
    <name evidence="2" type="ORF">PGLA1383_LOCUS46377</name>
</gene>
<evidence type="ECO:0000313" key="2">
    <source>
        <dbReference type="EMBL" id="CAE8629977.1"/>
    </source>
</evidence>
<dbReference type="PANTHER" id="PTHR43031">
    <property type="entry name" value="FAD-DEPENDENT OXIDOREDUCTASE"/>
    <property type="match status" value="1"/>
</dbReference>
<dbReference type="SMART" id="SM00450">
    <property type="entry name" value="RHOD"/>
    <property type="match status" value="1"/>
</dbReference>
<dbReference type="Gene3D" id="3.40.250.10">
    <property type="entry name" value="Rhodanese-like domain"/>
    <property type="match status" value="1"/>
</dbReference>
<name>A0A813GXH1_POLGL</name>
<dbReference type="PANTHER" id="PTHR43031:SF1">
    <property type="entry name" value="PYRIDINE NUCLEOTIDE-DISULPHIDE OXIDOREDUCTASE"/>
    <property type="match status" value="1"/>
</dbReference>
<dbReference type="Proteomes" id="UP000654075">
    <property type="component" value="Unassembled WGS sequence"/>
</dbReference>
<dbReference type="Pfam" id="PF00581">
    <property type="entry name" value="Rhodanese"/>
    <property type="match status" value="1"/>
</dbReference>
<keyword evidence="3" id="KW-1185">Reference proteome</keyword>
<dbReference type="AlphaFoldDB" id="A0A813GXH1"/>
<sequence>MSPDRGQRRHLLPLLTLAWFGCSGCFLLSGQTRARNCSLARPWSAWSRPGLPRETSRGKVLSCAGSEERVLDIGALLAGTSAGVLVDEDESENEDWEEMVGRISFEGGIPVGSDFRAPSPTKGAYDANNGFCEVEVQELVEALSLEESAELWDVRGPEEFATGHVPKARNVPFEKLQQAAADRLAAAGSGRLFLICAFGTRSAQAQVRLSQVHGLQGVFNVRGGLASWEALGGLVVAS</sequence>
<dbReference type="PROSITE" id="PS51257">
    <property type="entry name" value="PROKAR_LIPOPROTEIN"/>
    <property type="match status" value="1"/>
</dbReference>
<feature type="domain" description="Rhodanese" evidence="1">
    <location>
        <begin position="145"/>
        <end position="237"/>
    </location>
</feature>
<dbReference type="SUPFAM" id="SSF52821">
    <property type="entry name" value="Rhodanese/Cell cycle control phosphatase"/>
    <property type="match status" value="1"/>
</dbReference>
<accession>A0A813GXH1</accession>
<organism evidence="2 3">
    <name type="scientific">Polarella glacialis</name>
    <name type="common">Dinoflagellate</name>
    <dbReference type="NCBI Taxonomy" id="89957"/>
    <lineage>
        <taxon>Eukaryota</taxon>
        <taxon>Sar</taxon>
        <taxon>Alveolata</taxon>
        <taxon>Dinophyceae</taxon>
        <taxon>Suessiales</taxon>
        <taxon>Suessiaceae</taxon>
        <taxon>Polarella</taxon>
    </lineage>
</organism>
<evidence type="ECO:0000313" key="3">
    <source>
        <dbReference type="Proteomes" id="UP000654075"/>
    </source>
</evidence>
<comment type="caution">
    <text evidence="2">The sequence shown here is derived from an EMBL/GenBank/DDBJ whole genome shotgun (WGS) entry which is preliminary data.</text>
</comment>
<reference evidence="2" key="1">
    <citation type="submission" date="2021-02" db="EMBL/GenBank/DDBJ databases">
        <authorList>
            <person name="Dougan E. K."/>
            <person name="Rhodes N."/>
            <person name="Thang M."/>
            <person name="Chan C."/>
        </authorList>
    </citation>
    <scope>NUCLEOTIDE SEQUENCE</scope>
</reference>